<feature type="compositionally biased region" description="Basic residues" evidence="1">
    <location>
        <begin position="87"/>
        <end position="102"/>
    </location>
</feature>
<comment type="caution">
    <text evidence="2">The sequence shown here is derived from an EMBL/GenBank/DDBJ whole genome shotgun (WGS) entry which is preliminary data.</text>
</comment>
<feature type="compositionally biased region" description="Acidic residues" evidence="1">
    <location>
        <begin position="109"/>
        <end position="119"/>
    </location>
</feature>
<dbReference type="AlphaFoldDB" id="A0A5J4UGT2"/>
<sequence>MNDTEAEDLKDGLNEAVEWDEEKEEEFHSNEKKFVPGAKVIVTNTEVYDLLKELENDTNERIAQPERRVRIDKIEQKKQKKQEKYAKLKKKQKKREKKKQKMLKNLYKDEEEEISNMEL</sequence>
<evidence type="ECO:0000313" key="3">
    <source>
        <dbReference type="Proteomes" id="UP000324800"/>
    </source>
</evidence>
<accession>A0A5J4UGT2</accession>
<gene>
    <name evidence="2" type="ORF">EZS28_035038</name>
</gene>
<name>A0A5J4UGT2_9EUKA</name>
<evidence type="ECO:0000313" key="2">
    <source>
        <dbReference type="EMBL" id="KAA6369434.1"/>
    </source>
</evidence>
<reference evidence="2 3" key="1">
    <citation type="submission" date="2019-03" db="EMBL/GenBank/DDBJ databases">
        <title>Single cell metagenomics reveals metabolic interactions within the superorganism composed of flagellate Streblomastix strix and complex community of Bacteroidetes bacteria on its surface.</title>
        <authorList>
            <person name="Treitli S.C."/>
            <person name="Kolisko M."/>
            <person name="Husnik F."/>
            <person name="Keeling P."/>
            <person name="Hampl V."/>
        </authorList>
    </citation>
    <scope>NUCLEOTIDE SEQUENCE [LARGE SCALE GENOMIC DNA]</scope>
    <source>
        <strain evidence="2">ST1C</strain>
    </source>
</reference>
<protein>
    <submittedName>
        <fullName evidence="2">Uncharacterized protein</fullName>
    </submittedName>
</protein>
<organism evidence="2 3">
    <name type="scientific">Streblomastix strix</name>
    <dbReference type="NCBI Taxonomy" id="222440"/>
    <lineage>
        <taxon>Eukaryota</taxon>
        <taxon>Metamonada</taxon>
        <taxon>Preaxostyla</taxon>
        <taxon>Oxymonadida</taxon>
        <taxon>Streblomastigidae</taxon>
        <taxon>Streblomastix</taxon>
    </lineage>
</organism>
<dbReference type="EMBL" id="SNRW01016373">
    <property type="protein sequence ID" value="KAA6369434.1"/>
    <property type="molecule type" value="Genomic_DNA"/>
</dbReference>
<feature type="region of interest" description="Disordered" evidence="1">
    <location>
        <begin position="72"/>
        <end position="119"/>
    </location>
</feature>
<evidence type="ECO:0000256" key="1">
    <source>
        <dbReference type="SAM" id="MobiDB-lite"/>
    </source>
</evidence>
<dbReference type="Proteomes" id="UP000324800">
    <property type="component" value="Unassembled WGS sequence"/>
</dbReference>
<feature type="compositionally biased region" description="Basic and acidic residues" evidence="1">
    <location>
        <begin position="72"/>
        <end position="86"/>
    </location>
</feature>
<proteinExistence type="predicted"/>